<dbReference type="STRING" id="1527607.SAMN05428957_10129"/>
<dbReference type="GO" id="GO:0050660">
    <property type="term" value="F:flavin adenine dinucleotide binding"/>
    <property type="evidence" value="ECO:0007669"/>
    <property type="project" value="InterPro"/>
</dbReference>
<name>A0A1G9NX54_9BURK</name>
<organism evidence="8 9">
    <name type="scientific">Oryzisolibacter propanilivorax</name>
    <dbReference type="NCBI Taxonomy" id="1527607"/>
    <lineage>
        <taxon>Bacteria</taxon>
        <taxon>Pseudomonadati</taxon>
        <taxon>Pseudomonadota</taxon>
        <taxon>Betaproteobacteria</taxon>
        <taxon>Burkholderiales</taxon>
        <taxon>Comamonadaceae</taxon>
        <taxon>Oryzisolibacter</taxon>
    </lineage>
</organism>
<dbReference type="AlphaFoldDB" id="A0A1G9NX54"/>
<comment type="cofactor">
    <cofactor evidence="1">
        <name>FAD</name>
        <dbReference type="ChEBI" id="CHEBI:57692"/>
    </cofactor>
</comment>
<evidence type="ECO:0000313" key="8">
    <source>
        <dbReference type="EMBL" id="SDL90607.1"/>
    </source>
</evidence>
<evidence type="ECO:0000256" key="1">
    <source>
        <dbReference type="ARBA" id="ARBA00001974"/>
    </source>
</evidence>
<dbReference type="RefSeq" id="WP_245703742.1">
    <property type="nucleotide sequence ID" value="NZ_FNHP01000001.1"/>
</dbReference>
<feature type="domain" description="Acyl-CoA dehydrogenase/oxidase C-terminal" evidence="6">
    <location>
        <begin position="233"/>
        <end position="360"/>
    </location>
</feature>
<dbReference type="GO" id="GO:0003995">
    <property type="term" value="F:acyl-CoA dehydrogenase activity"/>
    <property type="evidence" value="ECO:0007669"/>
    <property type="project" value="TreeGrafter"/>
</dbReference>
<dbReference type="CDD" id="cd00567">
    <property type="entry name" value="ACAD"/>
    <property type="match status" value="1"/>
</dbReference>
<dbReference type="Gene3D" id="1.10.540.10">
    <property type="entry name" value="Acyl-CoA dehydrogenase/oxidase, N-terminal domain"/>
    <property type="match status" value="1"/>
</dbReference>
<proteinExistence type="inferred from homology"/>
<keyword evidence="3" id="KW-0285">Flavoprotein</keyword>
<evidence type="ECO:0000256" key="2">
    <source>
        <dbReference type="ARBA" id="ARBA00009347"/>
    </source>
</evidence>
<dbReference type="SUPFAM" id="SSF56645">
    <property type="entry name" value="Acyl-CoA dehydrogenase NM domain-like"/>
    <property type="match status" value="1"/>
</dbReference>
<dbReference type="EMBL" id="FNHP01000001">
    <property type="protein sequence ID" value="SDL90607.1"/>
    <property type="molecule type" value="Genomic_DNA"/>
</dbReference>
<keyword evidence="5" id="KW-0560">Oxidoreductase</keyword>
<keyword evidence="9" id="KW-1185">Reference proteome</keyword>
<dbReference type="PANTHER" id="PTHR43884:SF20">
    <property type="entry name" value="ACYL-COA DEHYDROGENASE FADE28"/>
    <property type="match status" value="1"/>
</dbReference>
<gene>
    <name evidence="8" type="ORF">SAMN05428957_10129</name>
</gene>
<keyword evidence="4" id="KW-0274">FAD</keyword>
<evidence type="ECO:0000256" key="4">
    <source>
        <dbReference type="ARBA" id="ARBA00022827"/>
    </source>
</evidence>
<dbReference type="InterPro" id="IPR046373">
    <property type="entry name" value="Acyl-CoA_Oxase/DH_mid-dom_sf"/>
</dbReference>
<evidence type="ECO:0000259" key="6">
    <source>
        <dbReference type="Pfam" id="PF00441"/>
    </source>
</evidence>
<accession>A0A1G9NX54</accession>
<evidence type="ECO:0000259" key="7">
    <source>
        <dbReference type="Pfam" id="PF02771"/>
    </source>
</evidence>
<dbReference type="InterPro" id="IPR013786">
    <property type="entry name" value="AcylCoA_DH/ox_N"/>
</dbReference>
<dbReference type="InterPro" id="IPR037069">
    <property type="entry name" value="AcylCoA_DH/ox_N_sf"/>
</dbReference>
<dbReference type="InterPro" id="IPR036250">
    <property type="entry name" value="AcylCo_DH-like_C"/>
</dbReference>
<dbReference type="Gene3D" id="2.40.110.10">
    <property type="entry name" value="Butyryl-CoA Dehydrogenase, subunit A, domain 2"/>
    <property type="match status" value="1"/>
</dbReference>
<dbReference type="PANTHER" id="PTHR43884">
    <property type="entry name" value="ACYL-COA DEHYDROGENASE"/>
    <property type="match status" value="1"/>
</dbReference>
<protein>
    <submittedName>
        <fullName evidence="8">Acyl-CoA dehydrogenase</fullName>
    </submittedName>
</protein>
<comment type="similarity">
    <text evidence="2">Belongs to the acyl-CoA dehydrogenase family.</text>
</comment>
<dbReference type="InterPro" id="IPR009100">
    <property type="entry name" value="AcylCoA_DH/oxidase_NM_dom_sf"/>
</dbReference>
<dbReference type="Pfam" id="PF02771">
    <property type="entry name" value="Acyl-CoA_dh_N"/>
    <property type="match status" value="1"/>
</dbReference>
<feature type="domain" description="Acyl-CoA dehydrogenase/oxidase N-terminal" evidence="7">
    <location>
        <begin position="6"/>
        <end position="83"/>
    </location>
</feature>
<evidence type="ECO:0000256" key="3">
    <source>
        <dbReference type="ARBA" id="ARBA00022630"/>
    </source>
</evidence>
<reference evidence="9" key="1">
    <citation type="submission" date="2016-10" db="EMBL/GenBank/DDBJ databases">
        <authorList>
            <person name="Varghese N."/>
            <person name="Submissions S."/>
        </authorList>
    </citation>
    <scope>NUCLEOTIDE SEQUENCE [LARGE SCALE GENOMIC DNA]</scope>
    <source>
        <strain evidence="9">EPL6</strain>
    </source>
</reference>
<dbReference type="SUPFAM" id="SSF47203">
    <property type="entry name" value="Acyl-CoA dehydrogenase C-terminal domain-like"/>
    <property type="match status" value="1"/>
</dbReference>
<dbReference type="Gene3D" id="1.20.140.10">
    <property type="entry name" value="Butyryl-CoA Dehydrogenase, subunit A, domain 3"/>
    <property type="match status" value="1"/>
</dbReference>
<evidence type="ECO:0000313" key="9">
    <source>
        <dbReference type="Proteomes" id="UP000198552"/>
    </source>
</evidence>
<evidence type="ECO:0000256" key="5">
    <source>
        <dbReference type="ARBA" id="ARBA00023002"/>
    </source>
</evidence>
<dbReference type="InterPro" id="IPR009075">
    <property type="entry name" value="AcylCo_DH/oxidase_C"/>
</dbReference>
<sequence>MELRLNDEQKMIAESAAQVLQERSSGERVRQVLEQGGLDRALWQEACALGWTALAVPEQAGGMGLGLTELVLLQEQLGWHLACIPFFDAVVAPAPLWRHLAQHGGASGLAAVERLALSGQICVLGMAVDGSLGAQAKLQRRTEGGWELDGIWPQVASAAHADALLLPAQLPDGTYALVALTVQASGLQLQPQATVDGSRSSARIQAVQVAVSPDDVLLQGDALAQLWEPLRQHAAIGLAAEQVGAADRALQLAVAYTCERQQFGKPVGSFQAVKHRAAQMLVQVELARSAVYEAAFLADAPDSAGDLLLPAAQARTQATQAALFCTRECIQLHGGVGFTWEYDPHLYFRRAQAGSQRMGTVAEWLEQAAVRLLDQQHEAKEAVA</sequence>
<dbReference type="Pfam" id="PF00441">
    <property type="entry name" value="Acyl-CoA_dh_1"/>
    <property type="match status" value="1"/>
</dbReference>
<dbReference type="Proteomes" id="UP000198552">
    <property type="component" value="Unassembled WGS sequence"/>
</dbReference>